<dbReference type="EMBL" id="JBHTIF010000001">
    <property type="protein sequence ID" value="MFD0724362.1"/>
    <property type="molecule type" value="Genomic_DNA"/>
</dbReference>
<evidence type="ECO:0008006" key="3">
    <source>
        <dbReference type="Google" id="ProtNLM"/>
    </source>
</evidence>
<name>A0ABW2Y9K7_9GAMM</name>
<dbReference type="RefSeq" id="WP_386822026.1">
    <property type="nucleotide sequence ID" value="NZ_JBHTIF010000001.1"/>
</dbReference>
<gene>
    <name evidence="1" type="ORF">ACFQ0E_01995</name>
</gene>
<accession>A0ABW2Y9K7</accession>
<evidence type="ECO:0000313" key="1">
    <source>
        <dbReference type="EMBL" id="MFD0724362.1"/>
    </source>
</evidence>
<reference evidence="2" key="1">
    <citation type="journal article" date="2019" name="Int. J. Syst. Evol. Microbiol.">
        <title>The Global Catalogue of Microorganisms (GCM) 10K type strain sequencing project: providing services to taxonomists for standard genome sequencing and annotation.</title>
        <authorList>
            <consortium name="The Broad Institute Genomics Platform"/>
            <consortium name="The Broad Institute Genome Sequencing Center for Infectious Disease"/>
            <person name="Wu L."/>
            <person name="Ma J."/>
        </authorList>
    </citation>
    <scope>NUCLEOTIDE SEQUENCE [LARGE SCALE GENOMIC DNA]</scope>
    <source>
        <strain evidence="2">CCUG 55585</strain>
    </source>
</reference>
<evidence type="ECO:0000313" key="2">
    <source>
        <dbReference type="Proteomes" id="UP001597110"/>
    </source>
</evidence>
<proteinExistence type="predicted"/>
<comment type="caution">
    <text evidence="1">The sequence shown here is derived from an EMBL/GenBank/DDBJ whole genome shotgun (WGS) entry which is preliminary data.</text>
</comment>
<protein>
    <recommendedName>
        <fullName evidence="3">Lipoprotein SmpA/OmlA domain-containing protein</fullName>
    </recommendedName>
</protein>
<keyword evidence="2" id="KW-1185">Reference proteome</keyword>
<dbReference type="Proteomes" id="UP001597110">
    <property type="component" value="Unassembled WGS sequence"/>
</dbReference>
<organism evidence="1 2">
    <name type="scientific">Lysobacter brunescens</name>
    <dbReference type="NCBI Taxonomy" id="262323"/>
    <lineage>
        <taxon>Bacteria</taxon>
        <taxon>Pseudomonadati</taxon>
        <taxon>Pseudomonadota</taxon>
        <taxon>Gammaproteobacteria</taxon>
        <taxon>Lysobacterales</taxon>
        <taxon>Lysobacteraceae</taxon>
        <taxon>Lysobacter</taxon>
    </lineage>
</organism>
<sequence length="68" mass="7738">MLPALDKVLHAGMSRDEVVKLLGEPDHSDTQAGVDQYELGIAGYGVDEEYYELRYRDGKLESHRMGRR</sequence>